<evidence type="ECO:0000256" key="1">
    <source>
        <dbReference type="SAM" id="MobiDB-lite"/>
    </source>
</evidence>
<evidence type="ECO:0008006" key="4">
    <source>
        <dbReference type="Google" id="ProtNLM"/>
    </source>
</evidence>
<dbReference type="KEGG" id="aqu:109583289"/>
<feature type="compositionally biased region" description="Basic and acidic residues" evidence="1">
    <location>
        <begin position="404"/>
        <end position="415"/>
    </location>
</feature>
<organism evidence="2">
    <name type="scientific">Amphimedon queenslandica</name>
    <name type="common">Sponge</name>
    <dbReference type="NCBI Taxonomy" id="400682"/>
    <lineage>
        <taxon>Eukaryota</taxon>
        <taxon>Metazoa</taxon>
        <taxon>Porifera</taxon>
        <taxon>Demospongiae</taxon>
        <taxon>Heteroscleromorpha</taxon>
        <taxon>Haplosclerida</taxon>
        <taxon>Niphatidae</taxon>
        <taxon>Amphimedon</taxon>
    </lineage>
</organism>
<dbReference type="AlphaFoldDB" id="A0A1X7UHJ1"/>
<dbReference type="Proteomes" id="UP000007879">
    <property type="component" value="Unassembled WGS sequence"/>
</dbReference>
<protein>
    <recommendedName>
        <fullName evidence="4">Serine protease</fullName>
    </recommendedName>
</protein>
<dbReference type="EnsemblMetazoa" id="Aqu2.1.27237_001">
    <property type="protein sequence ID" value="Aqu2.1.27237_001"/>
    <property type="gene ID" value="Aqu2.1.27237"/>
</dbReference>
<feature type="region of interest" description="Disordered" evidence="1">
    <location>
        <begin position="373"/>
        <end position="415"/>
    </location>
</feature>
<feature type="compositionally biased region" description="Polar residues" evidence="1">
    <location>
        <begin position="382"/>
        <end position="393"/>
    </location>
</feature>
<keyword evidence="3" id="KW-1185">Reference proteome</keyword>
<gene>
    <name evidence="2" type="primary">109583289</name>
</gene>
<sequence>METRMKRSCSFLFKDGAGRAQGIIIQHRGQLYLLTCHHVIPSRRKSFGWKVDIEESNIILDEGIVTKGISCCGEEGILRQSEHFKKHCPFDLDFMLLELKNIDLPPAEFVDVKLSIKALELMEQANGLSGFFQDGNASCFYMRLKNREDQSQVSKVVKKEHYFVFPPLPTGSPKIRVLRDWSFLIPYFKVVKDDDSDVCGGGSSGAPMYATHKSNQPVLIGMHTNHHDDDGEVDDDNEVDDDGEVIINDKVPVIPDEFQLTKSFNTSFIWVLHLINLHVYFGEDSWFHGDFPLTEIAMNKSLLWAVFLRYQKKTFMLKKKSLLVKIAEEIYRDLVRSHSQPQLEREEKEMFDKVKRFLNYEDPAESLVIGIGGSSIEPLPPSTTTGYGTDTNINNPDSDDNPPEEVHVASKDELV</sequence>
<name>A0A1X7UHJ1_AMPQE</name>
<dbReference type="InterPro" id="IPR009003">
    <property type="entry name" value="Peptidase_S1_PA"/>
</dbReference>
<accession>A0A1X7UHJ1</accession>
<dbReference type="InParanoid" id="A0A1X7UHJ1"/>
<evidence type="ECO:0000313" key="3">
    <source>
        <dbReference type="Proteomes" id="UP000007879"/>
    </source>
</evidence>
<dbReference type="SUPFAM" id="SSF50494">
    <property type="entry name" value="Trypsin-like serine proteases"/>
    <property type="match status" value="1"/>
</dbReference>
<reference evidence="2" key="2">
    <citation type="submission" date="2017-05" db="UniProtKB">
        <authorList>
            <consortium name="EnsemblMetazoa"/>
        </authorList>
    </citation>
    <scope>IDENTIFICATION</scope>
</reference>
<proteinExistence type="predicted"/>
<reference evidence="3" key="1">
    <citation type="journal article" date="2010" name="Nature">
        <title>The Amphimedon queenslandica genome and the evolution of animal complexity.</title>
        <authorList>
            <person name="Srivastava M."/>
            <person name="Simakov O."/>
            <person name="Chapman J."/>
            <person name="Fahey B."/>
            <person name="Gauthier M.E."/>
            <person name="Mitros T."/>
            <person name="Richards G.S."/>
            <person name="Conaco C."/>
            <person name="Dacre M."/>
            <person name="Hellsten U."/>
            <person name="Larroux C."/>
            <person name="Putnam N.H."/>
            <person name="Stanke M."/>
            <person name="Adamska M."/>
            <person name="Darling A."/>
            <person name="Degnan S.M."/>
            <person name="Oakley T.H."/>
            <person name="Plachetzki D.C."/>
            <person name="Zhai Y."/>
            <person name="Adamski M."/>
            <person name="Calcino A."/>
            <person name="Cummins S.F."/>
            <person name="Goodstein D.M."/>
            <person name="Harris C."/>
            <person name="Jackson D.J."/>
            <person name="Leys S.P."/>
            <person name="Shu S."/>
            <person name="Woodcroft B.J."/>
            <person name="Vervoort M."/>
            <person name="Kosik K.S."/>
            <person name="Manning G."/>
            <person name="Degnan B.M."/>
            <person name="Rokhsar D.S."/>
        </authorList>
    </citation>
    <scope>NUCLEOTIDE SEQUENCE [LARGE SCALE GENOMIC DNA]</scope>
</reference>
<dbReference type="EnsemblMetazoa" id="XM_019998560.1">
    <property type="protein sequence ID" value="XP_019854119.1"/>
    <property type="gene ID" value="LOC109583289"/>
</dbReference>
<evidence type="ECO:0000313" key="2">
    <source>
        <dbReference type="EnsemblMetazoa" id="Aqu2.1.27237_001"/>
    </source>
</evidence>